<proteinExistence type="predicted"/>
<dbReference type="Proteomes" id="UP000799750">
    <property type="component" value="Unassembled WGS sequence"/>
</dbReference>
<organism evidence="1 2">
    <name type="scientific">Lophium mytilinum</name>
    <dbReference type="NCBI Taxonomy" id="390894"/>
    <lineage>
        <taxon>Eukaryota</taxon>
        <taxon>Fungi</taxon>
        <taxon>Dikarya</taxon>
        <taxon>Ascomycota</taxon>
        <taxon>Pezizomycotina</taxon>
        <taxon>Dothideomycetes</taxon>
        <taxon>Pleosporomycetidae</taxon>
        <taxon>Mytilinidiales</taxon>
        <taxon>Mytilinidiaceae</taxon>
        <taxon>Lophium</taxon>
    </lineage>
</organism>
<protein>
    <submittedName>
        <fullName evidence="1">Uncharacterized protein</fullName>
    </submittedName>
</protein>
<name>A0A6A6REE6_9PEZI</name>
<accession>A0A6A6REE6</accession>
<dbReference type="AlphaFoldDB" id="A0A6A6REE6"/>
<reference evidence="1" key="1">
    <citation type="journal article" date="2020" name="Stud. Mycol.">
        <title>101 Dothideomycetes genomes: a test case for predicting lifestyles and emergence of pathogens.</title>
        <authorList>
            <person name="Haridas S."/>
            <person name="Albert R."/>
            <person name="Binder M."/>
            <person name="Bloem J."/>
            <person name="Labutti K."/>
            <person name="Salamov A."/>
            <person name="Andreopoulos B."/>
            <person name="Baker S."/>
            <person name="Barry K."/>
            <person name="Bills G."/>
            <person name="Bluhm B."/>
            <person name="Cannon C."/>
            <person name="Castanera R."/>
            <person name="Culley D."/>
            <person name="Daum C."/>
            <person name="Ezra D."/>
            <person name="Gonzalez J."/>
            <person name="Henrissat B."/>
            <person name="Kuo A."/>
            <person name="Liang C."/>
            <person name="Lipzen A."/>
            <person name="Lutzoni F."/>
            <person name="Magnuson J."/>
            <person name="Mondo S."/>
            <person name="Nolan M."/>
            <person name="Ohm R."/>
            <person name="Pangilinan J."/>
            <person name="Park H.-J."/>
            <person name="Ramirez L."/>
            <person name="Alfaro M."/>
            <person name="Sun H."/>
            <person name="Tritt A."/>
            <person name="Yoshinaga Y."/>
            <person name="Zwiers L.-H."/>
            <person name="Turgeon B."/>
            <person name="Goodwin S."/>
            <person name="Spatafora J."/>
            <person name="Crous P."/>
            <person name="Grigoriev I."/>
        </authorList>
    </citation>
    <scope>NUCLEOTIDE SEQUENCE</scope>
    <source>
        <strain evidence="1">CBS 269.34</strain>
    </source>
</reference>
<evidence type="ECO:0000313" key="2">
    <source>
        <dbReference type="Proteomes" id="UP000799750"/>
    </source>
</evidence>
<evidence type="ECO:0000313" key="1">
    <source>
        <dbReference type="EMBL" id="KAF2503135.1"/>
    </source>
</evidence>
<gene>
    <name evidence="1" type="ORF">BU16DRAFT_521743</name>
</gene>
<keyword evidence="2" id="KW-1185">Reference proteome</keyword>
<dbReference type="OrthoDB" id="437457at2759"/>
<dbReference type="EMBL" id="MU004181">
    <property type="protein sequence ID" value="KAF2503135.1"/>
    <property type="molecule type" value="Genomic_DNA"/>
</dbReference>
<sequence length="381" mass="42697">MSAKSDRPRWIWLQGGHDPKIAIHLNLLGRSSGLSTAEIGSGIMTATISRNGILGRELHDDLTIFYRAPSITDSSSANKCISIATAYLSPLRWVGSVVVCATLCDGSLRDLEPSDYRYVVDALSVSDLQNDAWLAFTEEGPPKQAPRTGRVEAVCIDCDGERLIRGTASARKILLPRLHPQGKWVRTTELPRIADLYTSDGINRTSVKPSFTNRLEIPIRTWQVAPDRAWTVAASRNPLVSFLHFNTRRLNNKLTSNDIDVAMKAELYQTCPGSVFLARSDGKPLLPEHVEAIAAFARFVILPHAQHLGGYDEVDWSRPEDIVGSREMVVLLTEFEKYRGGQAEMNEAAILSFIERRVFRKFWELYKEKKGWEDVLSPYDV</sequence>